<dbReference type="EMBL" id="RAPF01000002">
    <property type="protein sequence ID" value="RKF22731.1"/>
    <property type="molecule type" value="Genomic_DNA"/>
</dbReference>
<dbReference type="Proteomes" id="UP000284395">
    <property type="component" value="Unassembled WGS sequence"/>
</dbReference>
<comment type="caution">
    <text evidence="1">The sequence shown here is derived from an EMBL/GenBank/DDBJ whole genome shotgun (WGS) entry which is preliminary data.</text>
</comment>
<dbReference type="InterPro" id="IPR010260">
    <property type="entry name" value="AlpA"/>
</dbReference>
<name>A0A420EPZ2_9SPHN</name>
<accession>A0A420EPZ2</accession>
<evidence type="ECO:0000313" key="2">
    <source>
        <dbReference type="Proteomes" id="UP000284395"/>
    </source>
</evidence>
<protein>
    <submittedName>
        <fullName evidence="1">AlpA family phage regulatory protein</fullName>
    </submittedName>
</protein>
<sequence>MKSKLIGSAAVRELCGGISDMSIWRWLNDETLNFPKPIYISRRRYWREAEIITWIEARGAVA</sequence>
<proteinExistence type="predicted"/>
<dbReference type="Gene3D" id="1.10.238.160">
    <property type="match status" value="1"/>
</dbReference>
<evidence type="ECO:0000313" key="1">
    <source>
        <dbReference type="EMBL" id="RKF22731.1"/>
    </source>
</evidence>
<dbReference type="OrthoDB" id="1525365at2"/>
<reference evidence="1 2" key="1">
    <citation type="submission" date="2018-09" db="EMBL/GenBank/DDBJ databases">
        <title>Altererythrobacter spongiae sp. nov., isolated from a marine sponge.</title>
        <authorList>
            <person name="Zhuang L."/>
            <person name="Luo L."/>
        </authorList>
    </citation>
    <scope>NUCLEOTIDE SEQUENCE [LARGE SCALE GENOMIC DNA]</scope>
    <source>
        <strain evidence="1 2">HN-Y73</strain>
    </source>
</reference>
<keyword evidence="2" id="KW-1185">Reference proteome</keyword>
<dbReference type="AlphaFoldDB" id="A0A420EPZ2"/>
<dbReference type="Pfam" id="PF05930">
    <property type="entry name" value="Phage_AlpA"/>
    <property type="match status" value="1"/>
</dbReference>
<organism evidence="1 2">
    <name type="scientific">Altericroceibacterium spongiae</name>
    <dbReference type="NCBI Taxonomy" id="2320269"/>
    <lineage>
        <taxon>Bacteria</taxon>
        <taxon>Pseudomonadati</taxon>
        <taxon>Pseudomonadota</taxon>
        <taxon>Alphaproteobacteria</taxon>
        <taxon>Sphingomonadales</taxon>
        <taxon>Erythrobacteraceae</taxon>
        <taxon>Altericroceibacterium</taxon>
    </lineage>
</organism>
<dbReference type="RefSeq" id="WP_120323924.1">
    <property type="nucleotide sequence ID" value="NZ_RAPF01000002.1"/>
</dbReference>
<gene>
    <name evidence="1" type="ORF">D6851_05910</name>
</gene>